<keyword evidence="2 6" id="KW-0812">Transmembrane</keyword>
<name>A0ABV5CVQ3_9ACTN</name>
<dbReference type="EMBL" id="JBCGDC010000076">
    <property type="protein sequence ID" value="MFB6396032.1"/>
    <property type="molecule type" value="Genomic_DNA"/>
</dbReference>
<comment type="subcellular location">
    <subcellularLocation>
        <location evidence="1">Membrane</location>
        <topology evidence="1">Multi-pass membrane protein</topology>
    </subcellularLocation>
</comment>
<organism evidence="7 8">
    <name type="scientific">Polymorphospora lycopeni</name>
    <dbReference type="NCBI Taxonomy" id="3140240"/>
    <lineage>
        <taxon>Bacteria</taxon>
        <taxon>Bacillati</taxon>
        <taxon>Actinomycetota</taxon>
        <taxon>Actinomycetes</taxon>
        <taxon>Micromonosporales</taxon>
        <taxon>Micromonosporaceae</taxon>
        <taxon>Polymorphospora</taxon>
    </lineage>
</organism>
<feature type="region of interest" description="Disordered" evidence="5">
    <location>
        <begin position="1"/>
        <end position="104"/>
    </location>
</feature>
<reference evidence="7 8" key="1">
    <citation type="submission" date="2024-04" db="EMBL/GenBank/DDBJ databases">
        <title>Polymorphospora sp. isolated from Baiyangdian Lake in Xiong'an New Area.</title>
        <authorList>
            <person name="Zhang X."/>
            <person name="Liu J."/>
        </authorList>
    </citation>
    <scope>NUCLEOTIDE SEQUENCE [LARGE SCALE GENOMIC DNA]</scope>
    <source>
        <strain evidence="7 8">2-325</strain>
    </source>
</reference>
<evidence type="ECO:0000313" key="8">
    <source>
        <dbReference type="Proteomes" id="UP001582793"/>
    </source>
</evidence>
<feature type="transmembrane region" description="Helical" evidence="6">
    <location>
        <begin position="126"/>
        <end position="154"/>
    </location>
</feature>
<dbReference type="InterPro" id="IPR019109">
    <property type="entry name" value="MamF_MmsF"/>
</dbReference>
<feature type="compositionally biased region" description="Gly residues" evidence="5">
    <location>
        <begin position="85"/>
        <end position="104"/>
    </location>
</feature>
<comment type="caution">
    <text evidence="7">The sequence shown here is derived from an EMBL/GenBank/DDBJ whole genome shotgun (WGS) entry which is preliminary data.</text>
</comment>
<keyword evidence="3 6" id="KW-1133">Transmembrane helix</keyword>
<sequence>MPGEAPSPGFPPAGGQQHGAPDLSKQNNPQYDAPASGGGAYPPPGSGAGGYPPPSSGAGGYPPPSSGAGGYPPPGQGYPPPGGGYPPQGGGYPPQGGGYPPQGGGYYGGGPAPAGYANSDEKTWALIAHFGGAVGALISFGPLGFVGPLISYLAKGQQSPAVRAHALAALNFQVLWSGIAFLLLFVSWCLFFIPSVVVFAIQIIFGILGGMKANEGQLYKYPMSPNWIK</sequence>
<keyword evidence="8" id="KW-1185">Reference proteome</keyword>
<feature type="transmembrane region" description="Helical" evidence="6">
    <location>
        <begin position="166"/>
        <end position="185"/>
    </location>
</feature>
<feature type="compositionally biased region" description="Pro residues" evidence="5">
    <location>
        <begin position="41"/>
        <end position="84"/>
    </location>
</feature>
<dbReference type="Pfam" id="PF09685">
    <property type="entry name" value="MamF_MmsF"/>
    <property type="match status" value="1"/>
</dbReference>
<dbReference type="Proteomes" id="UP001582793">
    <property type="component" value="Unassembled WGS sequence"/>
</dbReference>
<evidence type="ECO:0000256" key="3">
    <source>
        <dbReference type="ARBA" id="ARBA00022989"/>
    </source>
</evidence>
<evidence type="ECO:0000256" key="6">
    <source>
        <dbReference type="SAM" id="Phobius"/>
    </source>
</evidence>
<evidence type="ECO:0000256" key="4">
    <source>
        <dbReference type="ARBA" id="ARBA00023136"/>
    </source>
</evidence>
<accession>A0ABV5CVQ3</accession>
<evidence type="ECO:0000313" key="7">
    <source>
        <dbReference type="EMBL" id="MFB6396032.1"/>
    </source>
</evidence>
<feature type="transmembrane region" description="Helical" evidence="6">
    <location>
        <begin position="191"/>
        <end position="211"/>
    </location>
</feature>
<evidence type="ECO:0000256" key="2">
    <source>
        <dbReference type="ARBA" id="ARBA00022692"/>
    </source>
</evidence>
<protein>
    <submittedName>
        <fullName evidence="7">DUF4870 domain-containing protein</fullName>
    </submittedName>
</protein>
<gene>
    <name evidence="7" type="ORF">AAFH96_23420</name>
</gene>
<evidence type="ECO:0000256" key="1">
    <source>
        <dbReference type="ARBA" id="ARBA00004141"/>
    </source>
</evidence>
<keyword evidence="4 6" id="KW-0472">Membrane</keyword>
<proteinExistence type="predicted"/>
<evidence type="ECO:0000256" key="5">
    <source>
        <dbReference type="SAM" id="MobiDB-lite"/>
    </source>
</evidence>